<proteinExistence type="predicted"/>
<evidence type="ECO:0000259" key="1">
    <source>
        <dbReference type="Pfam" id="PF07862"/>
    </source>
</evidence>
<dbReference type="OrthoDB" id="481368at2"/>
<protein>
    <submittedName>
        <fullName evidence="2">Nitrogen fixation protein</fullName>
    </submittedName>
</protein>
<dbReference type="EMBL" id="AP018174">
    <property type="protein sequence ID" value="BAY19216.1"/>
    <property type="molecule type" value="Genomic_DNA"/>
</dbReference>
<feature type="domain" description="Nif11" evidence="1">
    <location>
        <begin position="86"/>
        <end position="130"/>
    </location>
</feature>
<name>A0A1Z4GPG3_9CYAN</name>
<gene>
    <name evidence="2" type="ORF">NIES21_50760</name>
</gene>
<organism evidence="2 3">
    <name type="scientific">Anabaenopsis circularis NIES-21</name>
    <dbReference type="NCBI Taxonomy" id="1085406"/>
    <lineage>
        <taxon>Bacteria</taxon>
        <taxon>Bacillati</taxon>
        <taxon>Cyanobacteriota</taxon>
        <taxon>Cyanophyceae</taxon>
        <taxon>Nostocales</taxon>
        <taxon>Nodulariaceae</taxon>
        <taxon>Anabaenopsis</taxon>
    </lineage>
</organism>
<dbReference type="InterPro" id="IPR012903">
    <property type="entry name" value="Nif11"/>
</dbReference>
<dbReference type="Pfam" id="PF07862">
    <property type="entry name" value="Nif11"/>
    <property type="match status" value="1"/>
</dbReference>
<evidence type="ECO:0000313" key="2">
    <source>
        <dbReference type="EMBL" id="BAY19216.1"/>
    </source>
</evidence>
<evidence type="ECO:0000313" key="3">
    <source>
        <dbReference type="Proteomes" id="UP000218287"/>
    </source>
</evidence>
<accession>A0A1Z4GPG3</accession>
<reference evidence="2 3" key="1">
    <citation type="submission" date="2017-06" db="EMBL/GenBank/DDBJ databases">
        <title>Genome sequencing of cyanobaciteial culture collection at National Institute for Environmental Studies (NIES).</title>
        <authorList>
            <person name="Hirose Y."/>
            <person name="Shimura Y."/>
            <person name="Fujisawa T."/>
            <person name="Nakamura Y."/>
            <person name="Kawachi M."/>
        </authorList>
    </citation>
    <scope>NUCLEOTIDE SEQUENCE [LARGE SCALE GENOMIC DNA]</scope>
    <source>
        <strain evidence="2 3">NIES-21</strain>
    </source>
</reference>
<dbReference type="AlphaFoldDB" id="A0A1Z4GPG3"/>
<keyword evidence="3" id="KW-1185">Reference proteome</keyword>
<sequence>MYYQIWNFFLRDDKYFYWKEKVHCNQNFDHYTWQKIIDFLLLVEQNFSLKAQLGETDSIEPFIKLAEENGYNLTPEALAWFVVTRKQIWDLFDMAQKIPSLKNQLLAAKNPQQFIKIAQYNGYQFSVEELSWLLIEIKCSPELVSINNSVGEILTVSNYGRVEIGYWIWLAEYWGIVPPFCHVNKSENLLSQNTLNPFLLDQCFLPKSYFNQRLISVV</sequence>
<dbReference type="Proteomes" id="UP000218287">
    <property type="component" value="Chromosome"/>
</dbReference>